<evidence type="ECO:0000256" key="2">
    <source>
        <dbReference type="ARBA" id="ARBA00022692"/>
    </source>
</evidence>
<dbReference type="GO" id="GO:0016020">
    <property type="term" value="C:membrane"/>
    <property type="evidence" value="ECO:0007669"/>
    <property type="project" value="UniProtKB-SubCell"/>
</dbReference>
<feature type="transmembrane region" description="Helical" evidence="6">
    <location>
        <begin position="96"/>
        <end position="117"/>
    </location>
</feature>
<keyword evidence="2 6" id="KW-0812">Transmembrane</keyword>
<feature type="transmembrane region" description="Helical" evidence="6">
    <location>
        <begin position="50"/>
        <end position="68"/>
    </location>
</feature>
<reference evidence="8" key="1">
    <citation type="journal article" date="2020" name="Stud. Mycol.">
        <title>101 Dothideomycetes genomes: a test case for predicting lifestyles and emergence of pathogens.</title>
        <authorList>
            <person name="Haridas S."/>
            <person name="Albert R."/>
            <person name="Binder M."/>
            <person name="Bloem J."/>
            <person name="Labutti K."/>
            <person name="Salamov A."/>
            <person name="Andreopoulos B."/>
            <person name="Baker S."/>
            <person name="Barry K."/>
            <person name="Bills G."/>
            <person name="Bluhm B."/>
            <person name="Cannon C."/>
            <person name="Castanera R."/>
            <person name="Culley D."/>
            <person name="Daum C."/>
            <person name="Ezra D."/>
            <person name="Gonzalez J."/>
            <person name="Henrissat B."/>
            <person name="Kuo A."/>
            <person name="Liang C."/>
            <person name="Lipzen A."/>
            <person name="Lutzoni F."/>
            <person name="Magnuson J."/>
            <person name="Mondo S."/>
            <person name="Nolan M."/>
            <person name="Ohm R."/>
            <person name="Pangilinan J."/>
            <person name="Park H.-J."/>
            <person name="Ramirez L."/>
            <person name="Alfaro M."/>
            <person name="Sun H."/>
            <person name="Tritt A."/>
            <person name="Yoshinaga Y."/>
            <person name="Zwiers L.-H."/>
            <person name="Turgeon B."/>
            <person name="Goodwin S."/>
            <person name="Spatafora J."/>
            <person name="Crous P."/>
            <person name="Grigoriev I."/>
        </authorList>
    </citation>
    <scope>NUCLEOTIDE SEQUENCE</scope>
    <source>
        <strain evidence="8">CBS 269.34</strain>
    </source>
</reference>
<sequence>MAYYPSSALIPIYAMFLSIGIIFTTLRIYIRFYHKISPFQTRNSFSLDDFFILIGLIVVSTCTAIQFYNITHGTAGGAVSNATKNEAIVIEWKVEYAMMAIEKVAFGAIKLSLLFYYKRMFWSYQSFNRINNILISLVALWSVAFLLADLLLCGKHFELNFALDQTVSQQKCGDKGMVLVMFAATSVLTDIFVVGLPLPYIRKLKLERRKKRAVYFVFLLGGISTIAGLLRFIFLCVAYQLGRLKRDYRAPPEAKTPHVLQAIQPTFWVMMEMLIGLWAANLPALAPLLRIAQKGYQNSSWYGKLPSFSRFSGTTDSEEKKVKVYEVLNKDRSLVSWKSRAGSDDTEVV</sequence>
<evidence type="ECO:0000256" key="1">
    <source>
        <dbReference type="ARBA" id="ARBA00004141"/>
    </source>
</evidence>
<keyword evidence="3 6" id="KW-1133">Transmembrane helix</keyword>
<dbReference type="Pfam" id="PF20684">
    <property type="entry name" value="Fung_rhodopsin"/>
    <property type="match status" value="1"/>
</dbReference>
<comment type="similarity">
    <text evidence="5">Belongs to the SAT4 family.</text>
</comment>
<feature type="transmembrane region" description="Helical" evidence="6">
    <location>
        <begin position="177"/>
        <end position="201"/>
    </location>
</feature>
<accession>A0A6A6QM41</accession>
<name>A0A6A6QM41_9PEZI</name>
<dbReference type="PANTHER" id="PTHR33048">
    <property type="entry name" value="PTH11-LIKE INTEGRAL MEMBRANE PROTEIN (AFU_ORTHOLOGUE AFUA_5G11245)"/>
    <property type="match status" value="1"/>
</dbReference>
<dbReference type="AlphaFoldDB" id="A0A6A6QM41"/>
<evidence type="ECO:0000313" key="9">
    <source>
        <dbReference type="Proteomes" id="UP000799750"/>
    </source>
</evidence>
<dbReference type="EMBL" id="MU004192">
    <property type="protein sequence ID" value="KAF2493441.1"/>
    <property type="molecule type" value="Genomic_DNA"/>
</dbReference>
<evidence type="ECO:0000256" key="3">
    <source>
        <dbReference type="ARBA" id="ARBA00022989"/>
    </source>
</evidence>
<dbReference type="OrthoDB" id="5393606at2759"/>
<dbReference type="InterPro" id="IPR049326">
    <property type="entry name" value="Rhodopsin_dom_fungi"/>
</dbReference>
<evidence type="ECO:0000313" key="8">
    <source>
        <dbReference type="EMBL" id="KAF2493441.1"/>
    </source>
</evidence>
<evidence type="ECO:0000259" key="7">
    <source>
        <dbReference type="Pfam" id="PF20684"/>
    </source>
</evidence>
<dbReference type="Proteomes" id="UP000799750">
    <property type="component" value="Unassembled WGS sequence"/>
</dbReference>
<feature type="transmembrane region" description="Helical" evidence="6">
    <location>
        <begin position="267"/>
        <end position="289"/>
    </location>
</feature>
<feature type="transmembrane region" description="Helical" evidence="6">
    <location>
        <begin position="12"/>
        <end position="30"/>
    </location>
</feature>
<organism evidence="8 9">
    <name type="scientific">Lophium mytilinum</name>
    <dbReference type="NCBI Taxonomy" id="390894"/>
    <lineage>
        <taxon>Eukaryota</taxon>
        <taxon>Fungi</taxon>
        <taxon>Dikarya</taxon>
        <taxon>Ascomycota</taxon>
        <taxon>Pezizomycotina</taxon>
        <taxon>Dothideomycetes</taxon>
        <taxon>Pleosporomycetidae</taxon>
        <taxon>Mytilinidiales</taxon>
        <taxon>Mytilinidiaceae</taxon>
        <taxon>Lophium</taxon>
    </lineage>
</organism>
<comment type="subcellular location">
    <subcellularLocation>
        <location evidence="1">Membrane</location>
        <topology evidence="1">Multi-pass membrane protein</topology>
    </subcellularLocation>
</comment>
<evidence type="ECO:0000256" key="6">
    <source>
        <dbReference type="SAM" id="Phobius"/>
    </source>
</evidence>
<feature type="domain" description="Rhodopsin" evidence="7">
    <location>
        <begin position="40"/>
        <end position="290"/>
    </location>
</feature>
<protein>
    <recommendedName>
        <fullName evidence="7">Rhodopsin domain-containing protein</fullName>
    </recommendedName>
</protein>
<dbReference type="InterPro" id="IPR052337">
    <property type="entry name" value="SAT4-like"/>
</dbReference>
<feature type="transmembrane region" description="Helical" evidence="6">
    <location>
        <begin position="138"/>
        <end position="157"/>
    </location>
</feature>
<evidence type="ECO:0000256" key="4">
    <source>
        <dbReference type="ARBA" id="ARBA00023136"/>
    </source>
</evidence>
<gene>
    <name evidence="8" type="ORF">BU16DRAFT_79795</name>
</gene>
<feature type="transmembrane region" description="Helical" evidence="6">
    <location>
        <begin position="213"/>
        <end position="241"/>
    </location>
</feature>
<keyword evidence="9" id="KW-1185">Reference proteome</keyword>
<proteinExistence type="inferred from homology"/>
<keyword evidence="4 6" id="KW-0472">Membrane</keyword>
<dbReference type="PANTHER" id="PTHR33048:SF157">
    <property type="entry name" value="INTEGRAL MEMBRANE PROTEIN"/>
    <property type="match status" value="1"/>
</dbReference>
<evidence type="ECO:0000256" key="5">
    <source>
        <dbReference type="ARBA" id="ARBA00038359"/>
    </source>
</evidence>